<evidence type="ECO:0000313" key="1">
    <source>
        <dbReference type="EMBL" id="KAF7953861.1"/>
    </source>
</evidence>
<dbReference type="Proteomes" id="UP000710849">
    <property type="component" value="Unassembled WGS sequence"/>
</dbReference>
<evidence type="ECO:0000313" key="2">
    <source>
        <dbReference type="Proteomes" id="UP000710849"/>
    </source>
</evidence>
<keyword evidence="2" id="KW-1185">Reference proteome</keyword>
<dbReference type="GeneID" id="62144849"/>
<accession>A0A9P5IU60</accession>
<comment type="caution">
    <text evidence="1">The sequence shown here is derived from an EMBL/GenBank/DDBJ whole genome shotgun (WGS) entry which is preliminary data.</text>
</comment>
<dbReference type="RefSeq" id="XP_038737671.1">
    <property type="nucleotide sequence ID" value="XM_038871770.1"/>
</dbReference>
<reference evidence="1 2" key="1">
    <citation type="journal article" date="2020" name="Genome Biol. Evol.">
        <title>Comparative genomics of Sclerotiniaceae.</title>
        <authorList>
            <person name="Valero Jimenez C.A."/>
            <person name="Steentjes M."/>
            <person name="Scholten O.E."/>
            <person name="Van Kan J.A.L."/>
        </authorList>
    </citation>
    <scope>NUCLEOTIDE SEQUENCE [LARGE SCALE GENOMIC DNA]</scope>
    <source>
        <strain evidence="1 2">MUCL 94</strain>
    </source>
</reference>
<gene>
    <name evidence="1" type="ORF">EAE97_001260</name>
</gene>
<protein>
    <submittedName>
        <fullName evidence="1">Uncharacterized protein</fullName>
    </submittedName>
</protein>
<name>A0A9P5IU60_9HELO</name>
<dbReference type="EMBL" id="RCSW01000002">
    <property type="protein sequence ID" value="KAF7953861.1"/>
    <property type="molecule type" value="Genomic_DNA"/>
</dbReference>
<proteinExistence type="predicted"/>
<organism evidence="1 2">
    <name type="scientific">Botrytis byssoidea</name>
    <dbReference type="NCBI Taxonomy" id="139641"/>
    <lineage>
        <taxon>Eukaryota</taxon>
        <taxon>Fungi</taxon>
        <taxon>Dikarya</taxon>
        <taxon>Ascomycota</taxon>
        <taxon>Pezizomycotina</taxon>
        <taxon>Leotiomycetes</taxon>
        <taxon>Helotiales</taxon>
        <taxon>Sclerotiniaceae</taxon>
        <taxon>Botrytis</taxon>
    </lineage>
</organism>
<sequence length="141" mass="15544">MNVNQTPLSFRSAAIATELTITITARMNLFVLTTLSAGDAMKLVIRQSSAKLPGVLSAALLDMTRKTVPKSYVSSARKLIIGSVRNVLAMWSNIVPRVVVTIIWREIVVKARPKPLCQSRQVNNTIRISIELDAVYHDADL</sequence>
<dbReference type="AlphaFoldDB" id="A0A9P5IU60"/>